<reference evidence="5" key="1">
    <citation type="submission" date="2010-12" db="EMBL/GenBank/DDBJ databases">
        <title>Complete sequence of chromosome 1 of Asticcacaulis excentricus CB 48.</title>
        <authorList>
            <consortium name="US DOE Joint Genome Institute"/>
            <person name="Lucas S."/>
            <person name="Copeland A."/>
            <person name="Lapidus A."/>
            <person name="Cheng J.-F."/>
            <person name="Bruce D."/>
            <person name="Goodwin L."/>
            <person name="Pitluck S."/>
            <person name="Teshima H."/>
            <person name="Davenport K."/>
            <person name="Detter J.C."/>
            <person name="Han C."/>
            <person name="Tapia R."/>
            <person name="Land M."/>
            <person name="Hauser L."/>
            <person name="Jeffries C."/>
            <person name="Kyrpides N."/>
            <person name="Ivanova N."/>
            <person name="Ovchinnikova G."/>
            <person name="Brun Y.V."/>
            <person name="Woyke T."/>
        </authorList>
    </citation>
    <scope>NUCLEOTIDE SEQUENCE [LARGE SCALE GENOMIC DNA]</scope>
    <source>
        <strain evidence="5">ATCC 15261 / DSM 4724 / KCTC 12464 / NCIMB 9791 / VKM B-1370 / CB 48</strain>
    </source>
</reference>
<evidence type="ECO:0000256" key="1">
    <source>
        <dbReference type="SAM" id="Phobius"/>
    </source>
</evidence>
<dbReference type="RefSeq" id="WP_013478202.1">
    <property type="nucleotide sequence ID" value="NC_014816.1"/>
</dbReference>
<dbReference type="EMBL" id="CP002395">
    <property type="protein sequence ID" value="ADU12368.1"/>
    <property type="molecule type" value="Genomic_DNA"/>
</dbReference>
<name>E8RRP7_ASTEC</name>
<feature type="transmembrane region" description="Helical" evidence="1">
    <location>
        <begin position="124"/>
        <end position="143"/>
    </location>
</feature>
<feature type="transmembrane region" description="Helical" evidence="1">
    <location>
        <begin position="63"/>
        <end position="84"/>
    </location>
</feature>
<feature type="transmembrane region" description="Helical" evidence="1">
    <location>
        <begin position="186"/>
        <end position="209"/>
    </location>
</feature>
<dbReference type="InterPro" id="IPR058671">
    <property type="entry name" value="DUF6311_C"/>
</dbReference>
<feature type="domain" description="DUF6311" evidence="3">
    <location>
        <begin position="437"/>
        <end position="536"/>
    </location>
</feature>
<dbReference type="Proteomes" id="UP000001492">
    <property type="component" value="Chromosome 1"/>
</dbReference>
<protein>
    <recommendedName>
        <fullName evidence="6">Glycosyltransferase RgtA/B/C/D-like domain-containing protein</fullName>
    </recommendedName>
</protein>
<dbReference type="AlphaFoldDB" id="E8RRP7"/>
<dbReference type="HOGENOM" id="CLU_023163_0_0_5"/>
<dbReference type="InterPro" id="IPR046278">
    <property type="entry name" value="DUF6311"/>
</dbReference>
<evidence type="ECO:0000313" key="5">
    <source>
        <dbReference type="Proteomes" id="UP000001492"/>
    </source>
</evidence>
<feature type="transmembrane region" description="Helical" evidence="1">
    <location>
        <begin position="326"/>
        <end position="349"/>
    </location>
</feature>
<gene>
    <name evidence="4" type="ordered locus">Astex_0682</name>
</gene>
<feature type="transmembrane region" description="Helical" evidence="1">
    <location>
        <begin position="369"/>
        <end position="387"/>
    </location>
</feature>
<keyword evidence="1" id="KW-0812">Transmembrane</keyword>
<dbReference type="eggNOG" id="COG1287">
    <property type="taxonomic scope" value="Bacteria"/>
</dbReference>
<evidence type="ECO:0000259" key="3">
    <source>
        <dbReference type="Pfam" id="PF25853"/>
    </source>
</evidence>
<feature type="transmembrane region" description="Helical" evidence="1">
    <location>
        <begin position="7"/>
        <end position="26"/>
    </location>
</feature>
<feature type="transmembrane region" description="Helical" evidence="1">
    <location>
        <begin position="221"/>
        <end position="242"/>
    </location>
</feature>
<evidence type="ECO:0008006" key="6">
    <source>
        <dbReference type="Google" id="ProtNLM"/>
    </source>
</evidence>
<dbReference type="KEGG" id="aex:Astex_0682"/>
<sequence length="736" mass="83917">MTWARRLLIVAMPLLLFSLFFHIEILDPTRIGWLLDEDWGQHVLGWHAFRNVPWAWPFNYQNLLAWPTGVSIIYTDSNPFFSFIFKALSPLLPDNFQFIGPWFLLCVVMQFFFAWKLVRPHAPGPWSALAGAIIMSLLPALYYRMRHDTLVAHFLILWTLWIFFNVKDERKKNIWYATALGLTGFLHPYMLFMMAAVWGADVLRIFVPAAKAIDRTRVLQILRDAALVFICPFITLGISGAYSGSSAQARGFGFYSMGLDAPFNPVQPDFSFFIKAHPQDMGQYFEGYQYMGLGILGLLLGALLLYQITFSARQARPFIDSAKPLIIPFICLLVIAVSHHVQFYDIVLFKLPLPKYLLDKLAVLRASGRFFWPIAYTLILIALVIVYKSRPKVMKVALPLVIIVQLIDLQGFIAAMRKQTELATSPVIFDQAPDPIWDKLISGAKGVDFYPAQVHLNDKLFYEIAWRAVSKQRYVNTMYMARENYEQRAIELKGREAYLNGNINNDNLYVFLNQCIAPANLQPLMREVDGVWIIPPQSMRNLPLSQPEWKPIKARMGFGYLNQGSCLLDKNWAAPEADGAWTLGKRAELVIPIQEVQFESGERPVKPSIRLVAKSFFRPMTVDVLINGRKRATMELEKIRSYQDIPLPPSVFNRPDMKVSFIVRDPLSLKELGQGDDERQWGMKLFRLTIEDAAVREKEEAEKKAKIAAAQESVREAAIKAQQVGTAAGQQAPQKP</sequence>
<dbReference type="STRING" id="573065.Astex_0682"/>
<accession>E8RRP7</accession>
<dbReference type="Pfam" id="PF19830">
    <property type="entry name" value="DUF6311"/>
    <property type="match status" value="1"/>
</dbReference>
<dbReference type="OrthoDB" id="1814621at2"/>
<feature type="transmembrane region" description="Helical" evidence="1">
    <location>
        <begin position="288"/>
        <end position="306"/>
    </location>
</feature>
<keyword evidence="1" id="KW-0472">Membrane</keyword>
<proteinExistence type="predicted"/>
<feature type="transmembrane region" description="Helical" evidence="1">
    <location>
        <begin position="96"/>
        <end position="118"/>
    </location>
</feature>
<feature type="transmembrane region" description="Helical" evidence="1">
    <location>
        <begin position="150"/>
        <end position="166"/>
    </location>
</feature>
<evidence type="ECO:0000259" key="2">
    <source>
        <dbReference type="Pfam" id="PF19830"/>
    </source>
</evidence>
<keyword evidence="1" id="KW-1133">Transmembrane helix</keyword>
<feature type="domain" description="DUF6311" evidence="2">
    <location>
        <begin position="11"/>
        <end position="410"/>
    </location>
</feature>
<evidence type="ECO:0000313" key="4">
    <source>
        <dbReference type="EMBL" id="ADU12368.1"/>
    </source>
</evidence>
<organism evidence="4 5">
    <name type="scientific">Asticcacaulis excentricus (strain ATCC 15261 / DSM 4724 / KCTC 12464 / NCIMB 9791 / VKM B-1370 / CB 48)</name>
    <dbReference type="NCBI Taxonomy" id="573065"/>
    <lineage>
        <taxon>Bacteria</taxon>
        <taxon>Pseudomonadati</taxon>
        <taxon>Pseudomonadota</taxon>
        <taxon>Alphaproteobacteria</taxon>
        <taxon>Caulobacterales</taxon>
        <taxon>Caulobacteraceae</taxon>
        <taxon>Asticcacaulis</taxon>
    </lineage>
</organism>
<keyword evidence="5" id="KW-1185">Reference proteome</keyword>
<feature type="transmembrane region" description="Helical" evidence="1">
    <location>
        <begin position="396"/>
        <end position="416"/>
    </location>
</feature>
<dbReference type="Pfam" id="PF25853">
    <property type="entry name" value="DUF6311_C"/>
    <property type="match status" value="1"/>
</dbReference>